<gene>
    <name evidence="2" type="ORF">FGO68_gene13100</name>
</gene>
<evidence type="ECO:0000313" key="3">
    <source>
        <dbReference type="Proteomes" id="UP000785679"/>
    </source>
</evidence>
<comment type="caution">
    <text evidence="2">The sequence shown here is derived from an EMBL/GenBank/DDBJ whole genome shotgun (WGS) entry which is preliminary data.</text>
</comment>
<dbReference type="InterPro" id="IPR029063">
    <property type="entry name" value="SAM-dependent_MTases_sf"/>
</dbReference>
<organism evidence="2 3">
    <name type="scientific">Halteria grandinella</name>
    <dbReference type="NCBI Taxonomy" id="5974"/>
    <lineage>
        <taxon>Eukaryota</taxon>
        <taxon>Sar</taxon>
        <taxon>Alveolata</taxon>
        <taxon>Ciliophora</taxon>
        <taxon>Intramacronucleata</taxon>
        <taxon>Spirotrichea</taxon>
        <taxon>Stichotrichia</taxon>
        <taxon>Sporadotrichida</taxon>
        <taxon>Halteriidae</taxon>
        <taxon>Halteria</taxon>
    </lineage>
</organism>
<reference evidence="2" key="1">
    <citation type="submission" date="2019-06" db="EMBL/GenBank/DDBJ databases">
        <authorList>
            <person name="Zheng W."/>
        </authorList>
    </citation>
    <scope>NUCLEOTIDE SEQUENCE</scope>
    <source>
        <strain evidence="2">QDHG01</strain>
    </source>
</reference>
<name>A0A8J8NB21_HALGN</name>
<dbReference type="Proteomes" id="UP000785679">
    <property type="component" value="Unassembled WGS sequence"/>
</dbReference>
<dbReference type="EMBL" id="RRYP01029744">
    <property type="protein sequence ID" value="TNV71607.1"/>
    <property type="molecule type" value="Genomic_DNA"/>
</dbReference>
<dbReference type="Pfam" id="PF13489">
    <property type="entry name" value="Methyltransf_23"/>
    <property type="match status" value="1"/>
</dbReference>
<accession>A0A8J8NB21</accession>
<dbReference type="Gene3D" id="3.40.50.150">
    <property type="entry name" value="Vaccinia Virus protein VP39"/>
    <property type="match status" value="1"/>
</dbReference>
<feature type="region of interest" description="Disordered" evidence="1">
    <location>
        <begin position="209"/>
        <end position="230"/>
    </location>
</feature>
<evidence type="ECO:0000313" key="2">
    <source>
        <dbReference type="EMBL" id="TNV71607.1"/>
    </source>
</evidence>
<protein>
    <recommendedName>
        <fullName evidence="4">SAM-dependent methyltransferase</fullName>
    </recommendedName>
</protein>
<dbReference type="AlphaFoldDB" id="A0A8J8NB21"/>
<evidence type="ECO:0008006" key="4">
    <source>
        <dbReference type="Google" id="ProtNLM"/>
    </source>
</evidence>
<dbReference type="CDD" id="cd02440">
    <property type="entry name" value="AdoMet_MTases"/>
    <property type="match status" value="1"/>
</dbReference>
<proteinExistence type="predicted"/>
<sequence length="230" mass="25839">MKLLSDAELERSAVVANCRMNRERTLRGSNGYGREIRLDPMEFFEIFQESGRRPAWLDLCCGTGKALIEAAIEACERTRELDIVGVDLAGMFDPVERSGDQPKLIEASLDTWRPDRSFELITCVHGLHYIGDKLGLIARAVSWLSDDGFFAANLDLRNFEITGSNSAGRQIAKELKRNGLVYDLRRKLLTCRGSKNVEFRYQYEGADDQAGPNYTGQPAVNSHYRPADSI</sequence>
<dbReference type="SUPFAM" id="SSF53335">
    <property type="entry name" value="S-adenosyl-L-methionine-dependent methyltransferases"/>
    <property type="match status" value="1"/>
</dbReference>
<evidence type="ECO:0000256" key="1">
    <source>
        <dbReference type="SAM" id="MobiDB-lite"/>
    </source>
</evidence>
<keyword evidence="3" id="KW-1185">Reference proteome</keyword>